<dbReference type="OrthoDB" id="2683548at2759"/>
<reference evidence="2" key="2">
    <citation type="submission" date="2015-01" db="EMBL/GenBank/DDBJ databases">
        <title>Evolutionary Origins and Diversification of the Mycorrhizal Mutualists.</title>
        <authorList>
            <consortium name="DOE Joint Genome Institute"/>
            <consortium name="Mycorrhizal Genomics Consortium"/>
            <person name="Kohler A."/>
            <person name="Kuo A."/>
            <person name="Nagy L.G."/>
            <person name="Floudas D."/>
            <person name="Copeland A."/>
            <person name="Barry K.W."/>
            <person name="Cichocki N."/>
            <person name="Veneault-Fourrey C."/>
            <person name="LaButti K."/>
            <person name="Lindquist E.A."/>
            <person name="Lipzen A."/>
            <person name="Lundell T."/>
            <person name="Morin E."/>
            <person name="Murat C."/>
            <person name="Riley R."/>
            <person name="Ohm R."/>
            <person name="Sun H."/>
            <person name="Tunlid A."/>
            <person name="Henrissat B."/>
            <person name="Grigoriev I.V."/>
            <person name="Hibbett D.S."/>
            <person name="Martin F."/>
        </authorList>
    </citation>
    <scope>NUCLEOTIDE SEQUENCE [LARGE SCALE GENOMIC DNA]</scope>
    <source>
        <strain evidence="2">Marx 270</strain>
    </source>
</reference>
<gene>
    <name evidence="1" type="ORF">M404DRAFT_162790</name>
</gene>
<protein>
    <submittedName>
        <fullName evidence="1">Uncharacterized protein</fullName>
    </submittedName>
</protein>
<dbReference type="HOGENOM" id="CLU_184889_0_0_1"/>
<accession>A0A0C3JFZ7</accession>
<evidence type="ECO:0000313" key="1">
    <source>
        <dbReference type="EMBL" id="KIN96551.1"/>
    </source>
</evidence>
<organism evidence="1 2">
    <name type="scientific">Pisolithus tinctorius Marx 270</name>
    <dbReference type="NCBI Taxonomy" id="870435"/>
    <lineage>
        <taxon>Eukaryota</taxon>
        <taxon>Fungi</taxon>
        <taxon>Dikarya</taxon>
        <taxon>Basidiomycota</taxon>
        <taxon>Agaricomycotina</taxon>
        <taxon>Agaricomycetes</taxon>
        <taxon>Agaricomycetidae</taxon>
        <taxon>Boletales</taxon>
        <taxon>Sclerodermatineae</taxon>
        <taxon>Pisolithaceae</taxon>
        <taxon>Pisolithus</taxon>
    </lineage>
</organism>
<name>A0A0C3JFZ7_PISTI</name>
<sequence length="94" mass="10437">TLTLVTDDHLAFRSSNSAGVWATTTPKGNQYEFNDTVQGVVMRCYLEPITGLSEENFALMVEDIQTYVEKGTVTSSAMGLGEDDSEYEDLFTFH</sequence>
<reference evidence="1 2" key="1">
    <citation type="submission" date="2014-04" db="EMBL/GenBank/DDBJ databases">
        <authorList>
            <consortium name="DOE Joint Genome Institute"/>
            <person name="Kuo A."/>
            <person name="Kohler A."/>
            <person name="Costa M.D."/>
            <person name="Nagy L.G."/>
            <person name="Floudas D."/>
            <person name="Copeland A."/>
            <person name="Barry K.W."/>
            <person name="Cichocki N."/>
            <person name="Veneault-Fourrey C."/>
            <person name="LaButti K."/>
            <person name="Lindquist E.A."/>
            <person name="Lipzen A."/>
            <person name="Lundell T."/>
            <person name="Morin E."/>
            <person name="Murat C."/>
            <person name="Sun H."/>
            <person name="Tunlid A."/>
            <person name="Henrissat B."/>
            <person name="Grigoriev I.V."/>
            <person name="Hibbett D.S."/>
            <person name="Martin F."/>
            <person name="Nordberg H.P."/>
            <person name="Cantor M.N."/>
            <person name="Hua S.X."/>
        </authorList>
    </citation>
    <scope>NUCLEOTIDE SEQUENCE [LARGE SCALE GENOMIC DNA]</scope>
    <source>
        <strain evidence="1 2">Marx 270</strain>
    </source>
</reference>
<keyword evidence="2" id="KW-1185">Reference proteome</keyword>
<dbReference type="EMBL" id="KN832044">
    <property type="protein sequence ID" value="KIN96551.1"/>
    <property type="molecule type" value="Genomic_DNA"/>
</dbReference>
<dbReference type="InParanoid" id="A0A0C3JFZ7"/>
<dbReference type="Proteomes" id="UP000054217">
    <property type="component" value="Unassembled WGS sequence"/>
</dbReference>
<evidence type="ECO:0000313" key="2">
    <source>
        <dbReference type="Proteomes" id="UP000054217"/>
    </source>
</evidence>
<proteinExistence type="predicted"/>
<feature type="non-terminal residue" evidence="1">
    <location>
        <position position="1"/>
    </location>
</feature>
<dbReference type="AlphaFoldDB" id="A0A0C3JFZ7"/>